<feature type="compositionally biased region" description="Polar residues" evidence="1">
    <location>
        <begin position="317"/>
        <end position="334"/>
    </location>
</feature>
<sequence>MHRLQFISIDPKFCSTFERQLKTVLKNNAAFRTKDEELTDLEYYGDDELLTTSSFSLKLDTVVQVPKFAFPKAEADGYFSPDRQDFEWYLFQKYLDANEQCAEEFAVIRPLELRPIAEGFELDTITPSECYKFHMAGRHIQGFFDVWSEKERKWQDSDGKWISRRYLVDMYNRIMFPLYVDWHYWPIYLKWSFDKYSLYGLRLYAFIKKYPSLIKESGERIFTPYPPILSQIRHIDLLTAKQIHHYSNAIYVENNRSFIRNPTAVPEASYLDEEIRRRKRKARYAEEEVQIPKYVSSTPLPPPPPASQLRPSPRQSIDSLKQVKQTPIKQSNQKENMEKRMPYQHQLL</sequence>
<evidence type="ECO:0000313" key="3">
    <source>
        <dbReference type="WBParaSite" id="Csp11.Scaffold494.g2167.t1"/>
    </source>
</evidence>
<dbReference type="STRING" id="1561998.A0A1I7T3W1"/>
<accession>A0A1I7T3W1</accession>
<organism evidence="2 3">
    <name type="scientific">Caenorhabditis tropicalis</name>
    <dbReference type="NCBI Taxonomy" id="1561998"/>
    <lineage>
        <taxon>Eukaryota</taxon>
        <taxon>Metazoa</taxon>
        <taxon>Ecdysozoa</taxon>
        <taxon>Nematoda</taxon>
        <taxon>Chromadorea</taxon>
        <taxon>Rhabditida</taxon>
        <taxon>Rhabditina</taxon>
        <taxon>Rhabditomorpha</taxon>
        <taxon>Rhabditoidea</taxon>
        <taxon>Rhabditidae</taxon>
        <taxon>Peloderinae</taxon>
        <taxon>Caenorhabditis</taxon>
    </lineage>
</organism>
<protein>
    <submittedName>
        <fullName evidence="3">PMD domain-containing protein</fullName>
    </submittedName>
</protein>
<dbReference type="WBParaSite" id="Csp11.Scaffold494.g2167.t1">
    <property type="protein sequence ID" value="Csp11.Scaffold494.g2167.t1"/>
    <property type="gene ID" value="Csp11.Scaffold494.g2167"/>
</dbReference>
<feature type="region of interest" description="Disordered" evidence="1">
    <location>
        <begin position="293"/>
        <end position="348"/>
    </location>
</feature>
<proteinExistence type="predicted"/>
<evidence type="ECO:0000313" key="2">
    <source>
        <dbReference type="Proteomes" id="UP000095282"/>
    </source>
</evidence>
<name>A0A1I7T3W1_9PELO</name>
<dbReference type="AlphaFoldDB" id="A0A1I7T3W1"/>
<reference evidence="3" key="1">
    <citation type="submission" date="2016-11" db="UniProtKB">
        <authorList>
            <consortium name="WormBaseParasite"/>
        </authorList>
    </citation>
    <scope>IDENTIFICATION</scope>
</reference>
<dbReference type="eggNOG" id="ENOG502T3Z8">
    <property type="taxonomic scope" value="Eukaryota"/>
</dbReference>
<keyword evidence="2" id="KW-1185">Reference proteome</keyword>
<dbReference type="Proteomes" id="UP000095282">
    <property type="component" value="Unplaced"/>
</dbReference>
<feature type="compositionally biased region" description="Low complexity" evidence="1">
    <location>
        <begin position="307"/>
        <end position="316"/>
    </location>
</feature>
<evidence type="ECO:0000256" key="1">
    <source>
        <dbReference type="SAM" id="MobiDB-lite"/>
    </source>
</evidence>